<organism evidence="1 2">
    <name type="scientific">Catharanthus roseus</name>
    <name type="common">Madagascar periwinkle</name>
    <name type="synonym">Vinca rosea</name>
    <dbReference type="NCBI Taxonomy" id="4058"/>
    <lineage>
        <taxon>Eukaryota</taxon>
        <taxon>Viridiplantae</taxon>
        <taxon>Streptophyta</taxon>
        <taxon>Embryophyta</taxon>
        <taxon>Tracheophyta</taxon>
        <taxon>Spermatophyta</taxon>
        <taxon>Magnoliopsida</taxon>
        <taxon>eudicotyledons</taxon>
        <taxon>Gunneridae</taxon>
        <taxon>Pentapetalae</taxon>
        <taxon>asterids</taxon>
        <taxon>lamiids</taxon>
        <taxon>Gentianales</taxon>
        <taxon>Apocynaceae</taxon>
        <taxon>Rauvolfioideae</taxon>
        <taxon>Vinceae</taxon>
        <taxon>Catharanthinae</taxon>
        <taxon>Catharanthus</taxon>
    </lineage>
</organism>
<dbReference type="EMBL" id="CM044705">
    <property type="protein sequence ID" value="KAI5661665.1"/>
    <property type="molecule type" value="Genomic_DNA"/>
</dbReference>
<reference evidence="2" key="1">
    <citation type="journal article" date="2023" name="Nat. Plants">
        <title>Single-cell RNA sequencing provides a high-resolution roadmap for understanding the multicellular compartmentation of specialized metabolism.</title>
        <authorList>
            <person name="Sun S."/>
            <person name="Shen X."/>
            <person name="Li Y."/>
            <person name="Li Y."/>
            <person name="Wang S."/>
            <person name="Li R."/>
            <person name="Zhang H."/>
            <person name="Shen G."/>
            <person name="Guo B."/>
            <person name="Wei J."/>
            <person name="Xu J."/>
            <person name="St-Pierre B."/>
            <person name="Chen S."/>
            <person name="Sun C."/>
        </authorList>
    </citation>
    <scope>NUCLEOTIDE SEQUENCE [LARGE SCALE GENOMIC DNA]</scope>
</reference>
<proteinExistence type="predicted"/>
<evidence type="ECO:0000313" key="2">
    <source>
        <dbReference type="Proteomes" id="UP001060085"/>
    </source>
</evidence>
<comment type="caution">
    <text evidence="1">The sequence shown here is derived from an EMBL/GenBank/DDBJ whole genome shotgun (WGS) entry which is preliminary data.</text>
</comment>
<protein>
    <submittedName>
        <fullName evidence="1">Uncharacterized protein</fullName>
    </submittedName>
</protein>
<gene>
    <name evidence="1" type="ORF">M9H77_20988</name>
</gene>
<evidence type="ECO:0000313" key="1">
    <source>
        <dbReference type="EMBL" id="KAI5661665.1"/>
    </source>
</evidence>
<sequence>MVHQQKAGLVDLLSICLIKGGFSCAFMIWALVWMFFGSLLGIRMRRQINKAVVVLIEDWLLGSGILENCNLVDLDFSGHKFTWLNKRFGGQLIMERLDLAFCNLTWLQIFSMQRLQQAIASQSQSPSSSILTTPRRPDLTSHRHTHPPATILHDHRHLCTTVLCLCSTHAAHHSLVTIINRHPTIQHSSSSLATGHMRILTTTLVVDKSDSDKITL</sequence>
<accession>A0ACC0AMR8</accession>
<keyword evidence="2" id="KW-1185">Reference proteome</keyword>
<dbReference type="Proteomes" id="UP001060085">
    <property type="component" value="Linkage Group LG05"/>
</dbReference>
<name>A0ACC0AMR8_CATRO</name>